<evidence type="ECO:0000259" key="15">
    <source>
        <dbReference type="PROSITE" id="PS50184"/>
    </source>
</evidence>
<dbReference type="InterPro" id="IPR001007">
    <property type="entry name" value="VWF_dom"/>
</dbReference>
<dbReference type="PROSITE" id="PS50184">
    <property type="entry name" value="VWFC_2"/>
    <property type="match status" value="1"/>
</dbReference>
<keyword evidence="8" id="KW-0677">Repeat</keyword>
<dbReference type="GO" id="GO:0005576">
    <property type="term" value="C:extracellular region"/>
    <property type="evidence" value="ECO:0007669"/>
    <property type="project" value="UniProtKB-SubCell"/>
</dbReference>
<keyword evidence="10" id="KW-0186">Copper</keyword>
<dbReference type="PROSITE" id="PS51233">
    <property type="entry name" value="VWFD"/>
    <property type="match status" value="1"/>
</dbReference>
<evidence type="ECO:0000256" key="1">
    <source>
        <dbReference type="ARBA" id="ARBA00004236"/>
    </source>
</evidence>
<dbReference type="InterPro" id="IPR052749">
    <property type="entry name" value="Alpha-tectorin"/>
</dbReference>
<feature type="domain" description="VWFC" evidence="15">
    <location>
        <begin position="468"/>
        <end position="534"/>
    </location>
</feature>
<evidence type="ECO:0000256" key="4">
    <source>
        <dbReference type="ARBA" id="ARBA00010241"/>
    </source>
</evidence>
<dbReference type="InterPro" id="IPR036055">
    <property type="entry name" value="LDL_receptor-like_sf"/>
</dbReference>
<dbReference type="OrthoDB" id="26719at2759"/>
<evidence type="ECO:0000313" key="18">
    <source>
        <dbReference type="RefSeq" id="XP_019636025.1"/>
    </source>
</evidence>
<name>A0A6P4Z3D0_BRABE</name>
<dbReference type="GO" id="GO:0007155">
    <property type="term" value="P:cell adhesion"/>
    <property type="evidence" value="ECO:0007669"/>
    <property type="project" value="UniProtKB-KW"/>
</dbReference>
<keyword evidence="5" id="KW-1003">Cell membrane</keyword>
<evidence type="ECO:0000256" key="7">
    <source>
        <dbReference type="ARBA" id="ARBA00022729"/>
    </source>
</evidence>
<feature type="domain" description="F5/8 type C" evidence="14">
    <location>
        <begin position="1"/>
        <end position="152"/>
    </location>
</feature>
<dbReference type="InterPro" id="IPR014853">
    <property type="entry name" value="VWF/SSPO/ZAN-like_Cys-rich_dom"/>
</dbReference>
<dbReference type="PANTHER" id="PTHR46160">
    <property type="entry name" value="ALPHA-TECTORIN-RELATED"/>
    <property type="match status" value="1"/>
</dbReference>
<dbReference type="InterPro" id="IPR001846">
    <property type="entry name" value="VWF_type-D"/>
</dbReference>
<dbReference type="SUPFAM" id="SSF49785">
    <property type="entry name" value="Galactose-binding domain-like"/>
    <property type="match status" value="1"/>
</dbReference>
<dbReference type="KEGG" id="bbel:109478747"/>
<dbReference type="Pfam" id="PF00057">
    <property type="entry name" value="Ldl_recept_a"/>
    <property type="match status" value="1"/>
</dbReference>
<dbReference type="Proteomes" id="UP000515135">
    <property type="component" value="Unplaced"/>
</dbReference>
<accession>A0A6P4Z3D0</accession>
<evidence type="ECO:0000256" key="10">
    <source>
        <dbReference type="ARBA" id="ARBA00023008"/>
    </source>
</evidence>
<comment type="subcellular location">
    <subcellularLocation>
        <location evidence="1">Cell membrane</location>
    </subcellularLocation>
    <subcellularLocation>
        <location evidence="2">Secreted</location>
        <location evidence="2">Extracellular space</location>
    </subcellularLocation>
</comment>
<dbReference type="PROSITE" id="PS50022">
    <property type="entry name" value="FA58C_3"/>
    <property type="match status" value="1"/>
</dbReference>
<dbReference type="Pfam" id="PF00754">
    <property type="entry name" value="F5_F8_type_C"/>
    <property type="match status" value="1"/>
</dbReference>
<dbReference type="InterPro" id="IPR002172">
    <property type="entry name" value="LDrepeatLR_classA_rpt"/>
</dbReference>
<dbReference type="Gene3D" id="2.60.120.260">
    <property type="entry name" value="Galactose-binding domain-like"/>
    <property type="match status" value="1"/>
</dbReference>
<keyword evidence="7" id="KW-0732">Signal</keyword>
<evidence type="ECO:0000256" key="9">
    <source>
        <dbReference type="ARBA" id="ARBA00022889"/>
    </source>
</evidence>
<evidence type="ECO:0000256" key="8">
    <source>
        <dbReference type="ARBA" id="ARBA00022737"/>
    </source>
</evidence>
<proteinExistence type="inferred from homology"/>
<dbReference type="SMART" id="SM00216">
    <property type="entry name" value="VWD"/>
    <property type="match status" value="1"/>
</dbReference>
<evidence type="ECO:0000256" key="2">
    <source>
        <dbReference type="ARBA" id="ARBA00004239"/>
    </source>
</evidence>
<evidence type="ECO:0000313" key="17">
    <source>
        <dbReference type="Proteomes" id="UP000515135"/>
    </source>
</evidence>
<dbReference type="RefSeq" id="XP_019636025.1">
    <property type="nucleotide sequence ID" value="XM_019780466.1"/>
</dbReference>
<feature type="non-terminal residue" evidence="18">
    <location>
        <position position="974"/>
    </location>
</feature>
<comment type="similarity">
    <text evidence="3">Belongs to the thrombospondin family.</text>
</comment>
<keyword evidence="11 13" id="KW-1015">Disulfide bond</keyword>
<dbReference type="Gene3D" id="2.40.128.620">
    <property type="match status" value="1"/>
</dbReference>
<dbReference type="PROSITE" id="PS01208">
    <property type="entry name" value="VWFC_1"/>
    <property type="match status" value="1"/>
</dbReference>
<dbReference type="PANTHER" id="PTHR46160:SF10">
    <property type="entry name" value="MUCIN-5AC-LIKE ISOFORM X2"/>
    <property type="match status" value="1"/>
</dbReference>
<dbReference type="GeneID" id="109478747"/>
<evidence type="ECO:0000259" key="16">
    <source>
        <dbReference type="PROSITE" id="PS51233"/>
    </source>
</evidence>
<evidence type="ECO:0000256" key="13">
    <source>
        <dbReference type="PROSITE-ProRule" id="PRU00124"/>
    </source>
</evidence>
<evidence type="ECO:0000259" key="14">
    <source>
        <dbReference type="PROSITE" id="PS50022"/>
    </source>
</evidence>
<evidence type="ECO:0000256" key="5">
    <source>
        <dbReference type="ARBA" id="ARBA00022475"/>
    </source>
</evidence>
<protein>
    <submittedName>
        <fullName evidence="18">Hemocytin-like</fullName>
    </submittedName>
</protein>
<dbReference type="SMART" id="SM00231">
    <property type="entry name" value="FA58C"/>
    <property type="match status" value="1"/>
</dbReference>
<dbReference type="SMART" id="SM00832">
    <property type="entry name" value="C8"/>
    <property type="match status" value="1"/>
</dbReference>
<dbReference type="PROSITE" id="PS50068">
    <property type="entry name" value="LDLRA_2"/>
    <property type="match status" value="1"/>
</dbReference>
<dbReference type="InterPro" id="IPR025155">
    <property type="entry name" value="WxxW_domain"/>
</dbReference>
<reference evidence="18" key="1">
    <citation type="submission" date="2025-08" db="UniProtKB">
        <authorList>
            <consortium name="RefSeq"/>
        </authorList>
    </citation>
    <scope>IDENTIFICATION</scope>
    <source>
        <tissue evidence="18">Gonad</tissue>
    </source>
</reference>
<dbReference type="Pfam" id="PF13330">
    <property type="entry name" value="Mucin2_WxxW"/>
    <property type="match status" value="1"/>
</dbReference>
<dbReference type="FunFam" id="2.60.120.260:FF:000016">
    <property type="entry name" value="Contactin-associated protein-like 4 isoform 1"/>
    <property type="match status" value="1"/>
</dbReference>
<feature type="domain" description="VWFD" evidence="16">
    <location>
        <begin position="691"/>
        <end position="869"/>
    </location>
</feature>
<keyword evidence="17" id="KW-1185">Reference proteome</keyword>
<keyword evidence="5" id="KW-0472">Membrane</keyword>
<dbReference type="AlphaFoldDB" id="A0A6P4Z3D0"/>
<dbReference type="SMART" id="SM00214">
    <property type="entry name" value="VWC"/>
    <property type="match status" value="1"/>
</dbReference>
<evidence type="ECO:0000256" key="6">
    <source>
        <dbReference type="ARBA" id="ARBA00022525"/>
    </source>
</evidence>
<keyword evidence="6" id="KW-0964">Secreted</keyword>
<evidence type="ECO:0000256" key="3">
    <source>
        <dbReference type="ARBA" id="ARBA00009456"/>
    </source>
</evidence>
<organism evidence="17 18">
    <name type="scientific">Branchiostoma belcheri</name>
    <name type="common">Amphioxus</name>
    <dbReference type="NCBI Taxonomy" id="7741"/>
    <lineage>
        <taxon>Eukaryota</taxon>
        <taxon>Metazoa</taxon>
        <taxon>Chordata</taxon>
        <taxon>Cephalochordata</taxon>
        <taxon>Leptocardii</taxon>
        <taxon>Amphioxiformes</taxon>
        <taxon>Branchiostomatidae</taxon>
        <taxon>Branchiostoma</taxon>
    </lineage>
</organism>
<comment type="similarity">
    <text evidence="4">Belongs to the neurexin family.</text>
</comment>
<dbReference type="PROSITE" id="PS01286">
    <property type="entry name" value="FA58C_2"/>
    <property type="match status" value="1"/>
</dbReference>
<dbReference type="SUPFAM" id="SSF57424">
    <property type="entry name" value="LDL receptor-like module"/>
    <property type="match status" value="1"/>
</dbReference>
<dbReference type="CDD" id="cd00112">
    <property type="entry name" value="LDLa"/>
    <property type="match status" value="1"/>
</dbReference>
<keyword evidence="9" id="KW-0130">Cell adhesion</keyword>
<dbReference type="CDD" id="cd00057">
    <property type="entry name" value="FA58C"/>
    <property type="match status" value="1"/>
</dbReference>
<dbReference type="InterPro" id="IPR000421">
    <property type="entry name" value="FA58C"/>
</dbReference>
<sequence length="974" mass="104146">MGLENGLISTNMISVSSQLLPTSGADSGRLNTPESPTSAGGWVPAVNDQSQWIEINLGQPTQITGLITQGRDSVTADQWVTSYKIMYSVNGQTWQYYNSPAGTPQVFPANSDENTPNRQLFDLNNPIYAEYIRIQPITWHEWPSMRVEILGCAEPTTTTIASTTTTAGTTQTSVFTDKPVTTTIATAPTAGTTQTSIVTDKPVTTTIATAPTAGTTQTSIITDKPVTTATTTAGVTQTAIITDTTTLGTATTTAGIITDKPVTTATTTAGVTQTAIITDTTTLGTPQSTATVVSTLPYEDCIVWAPYVNTNYPTPVEGGDFETISAVSAASTCKNPVDIRCQVAGFGMPYQDVVNMGMQNNINCNLWTGLTCQDSEQPSGSCYDYEVSLGCWDMTEPLCVPPTTASTTQMTTLAQTTTTTAAVTTTAANMEPCPDMPLSTAWGCGDAGCEQGYYCYEGSCVKALDCPCVLPDGSIHRPMQFWNDDATCQTCTCLGGGASGVTCMTQTCPILSSADCPQGMYYQKPAGQCCGECVNDICHEDEFHCYQGTAGECIPLIWMCDGVPHCTNGEDEDKCETTPLPTTTLATLPTGTATSTIIGTLPTITAPTTAVVTQTNVVTTKPTSFTTLIAGETTTLPMFTATATQSTLPTVTMTTGKPTTTTIATKPTTVATTTKPADVGLTTAGVPVQHDQCVMYEDTTFQTFDNTLYEYPICSHVLAKDCTGGLFEVMAVLDCTGVDNRLLCRRGIEVQIGAHTFFFERMNYFKYNDRFVSWTNIDAFNQALAADGIHIQKYGGEIIVTTNIGVTIRWTERYEAKIDVTPELHNQLCGLCGPNNHDPTDDFMMQSGTLTGDVTAFGDSWSTGDNTCPEAVELQSCPVDMMLEAQAKCDILRSDIFSACHPYIDVEIFHRLCMSDVCQCLQSDLAAQAAGVADCECDALSAYSRACAQHDMNVVLDWRTPLRCPAECPPGMVY</sequence>
<feature type="disulfide bond" evidence="13">
    <location>
        <begin position="560"/>
        <end position="575"/>
    </location>
</feature>
<evidence type="ECO:0000256" key="11">
    <source>
        <dbReference type="ARBA" id="ARBA00023157"/>
    </source>
</evidence>
<dbReference type="SMART" id="SM00192">
    <property type="entry name" value="LDLa"/>
    <property type="match status" value="1"/>
</dbReference>
<dbReference type="Pfam" id="PF00094">
    <property type="entry name" value="VWD"/>
    <property type="match status" value="1"/>
</dbReference>
<dbReference type="PROSITE" id="PS01209">
    <property type="entry name" value="LDLRA_1"/>
    <property type="match status" value="1"/>
</dbReference>
<keyword evidence="12" id="KW-0325">Glycoprotein</keyword>
<comment type="caution">
    <text evidence="13">Lacks conserved residue(s) required for the propagation of feature annotation.</text>
</comment>
<dbReference type="SUPFAM" id="SSF57603">
    <property type="entry name" value="FnI-like domain"/>
    <property type="match status" value="1"/>
</dbReference>
<dbReference type="InterPro" id="IPR023415">
    <property type="entry name" value="LDLR_class-A_CS"/>
</dbReference>
<gene>
    <name evidence="18" type="primary">LOC109478747</name>
</gene>
<dbReference type="GO" id="GO:0005886">
    <property type="term" value="C:plasma membrane"/>
    <property type="evidence" value="ECO:0007669"/>
    <property type="project" value="UniProtKB-SubCell"/>
</dbReference>
<evidence type="ECO:0000256" key="12">
    <source>
        <dbReference type="ARBA" id="ARBA00023180"/>
    </source>
</evidence>
<dbReference type="Pfam" id="PF08742">
    <property type="entry name" value="C8"/>
    <property type="match status" value="1"/>
</dbReference>
<dbReference type="InterPro" id="IPR008979">
    <property type="entry name" value="Galactose-bd-like_sf"/>
</dbReference>